<dbReference type="GO" id="GO:0022857">
    <property type="term" value="F:transmembrane transporter activity"/>
    <property type="evidence" value="ECO:0007669"/>
    <property type="project" value="InterPro"/>
</dbReference>
<dbReference type="InterPro" id="IPR036259">
    <property type="entry name" value="MFS_trans_sf"/>
</dbReference>
<dbReference type="CDD" id="cd17324">
    <property type="entry name" value="MFS_NepI_like"/>
    <property type="match status" value="1"/>
</dbReference>
<feature type="transmembrane region" description="Helical" evidence="7">
    <location>
        <begin position="253"/>
        <end position="271"/>
    </location>
</feature>
<feature type="transmembrane region" description="Helical" evidence="7">
    <location>
        <begin position="175"/>
        <end position="196"/>
    </location>
</feature>
<evidence type="ECO:0000256" key="5">
    <source>
        <dbReference type="ARBA" id="ARBA00022989"/>
    </source>
</evidence>
<dbReference type="Pfam" id="PF07690">
    <property type="entry name" value="MFS_1"/>
    <property type="match status" value="1"/>
</dbReference>
<dbReference type="EMBL" id="LK996017">
    <property type="protein sequence ID" value="CDX03867.1"/>
    <property type="molecule type" value="Genomic_DNA"/>
</dbReference>
<comment type="subcellular location">
    <subcellularLocation>
        <location evidence="1">Cell membrane</location>
        <topology evidence="1">Multi-pass membrane protein</topology>
    </subcellularLocation>
</comment>
<feature type="transmembrane region" description="Helical" evidence="7">
    <location>
        <begin position="118"/>
        <end position="135"/>
    </location>
</feature>
<dbReference type="PANTHER" id="PTHR43124:SF3">
    <property type="entry name" value="CHLORAMPHENICOL EFFLUX PUMP RV0191"/>
    <property type="match status" value="1"/>
</dbReference>
<evidence type="ECO:0000256" key="4">
    <source>
        <dbReference type="ARBA" id="ARBA00022692"/>
    </source>
</evidence>
<accession>A0A098B674</accession>
<dbReference type="PATRIC" id="fig|49338.4.peg.4279"/>
<keyword evidence="4 7" id="KW-0812">Transmembrane</keyword>
<dbReference type="InterPro" id="IPR050189">
    <property type="entry name" value="MFS_Efflux_Transporters"/>
</dbReference>
<dbReference type="PANTHER" id="PTHR43124">
    <property type="entry name" value="PURINE EFFLUX PUMP PBUE"/>
    <property type="match status" value="1"/>
</dbReference>
<organism evidence="9">
    <name type="scientific">Desulfitobacterium hafniense</name>
    <name type="common">Desulfitobacterium frappieri</name>
    <dbReference type="NCBI Taxonomy" id="49338"/>
    <lineage>
        <taxon>Bacteria</taxon>
        <taxon>Bacillati</taxon>
        <taxon>Bacillota</taxon>
        <taxon>Clostridia</taxon>
        <taxon>Eubacteriales</taxon>
        <taxon>Desulfitobacteriaceae</taxon>
        <taxon>Desulfitobacterium</taxon>
    </lineage>
</organism>
<name>A0A098B674_DESHA</name>
<evidence type="ECO:0000256" key="2">
    <source>
        <dbReference type="ARBA" id="ARBA00022448"/>
    </source>
</evidence>
<evidence type="ECO:0000256" key="6">
    <source>
        <dbReference type="ARBA" id="ARBA00023136"/>
    </source>
</evidence>
<feature type="transmembrane region" description="Helical" evidence="7">
    <location>
        <begin position="147"/>
        <end position="169"/>
    </location>
</feature>
<evidence type="ECO:0000256" key="7">
    <source>
        <dbReference type="SAM" id="Phobius"/>
    </source>
</evidence>
<keyword evidence="3" id="KW-1003">Cell membrane</keyword>
<dbReference type="InterPro" id="IPR020846">
    <property type="entry name" value="MFS_dom"/>
</dbReference>
<evidence type="ECO:0000259" key="8">
    <source>
        <dbReference type="PROSITE" id="PS50850"/>
    </source>
</evidence>
<feature type="transmembrane region" description="Helical" evidence="7">
    <location>
        <begin position="21"/>
        <end position="45"/>
    </location>
</feature>
<feature type="transmembrane region" description="Helical" evidence="7">
    <location>
        <begin position="347"/>
        <end position="364"/>
    </location>
</feature>
<feature type="transmembrane region" description="Helical" evidence="7">
    <location>
        <begin position="370"/>
        <end position="388"/>
    </location>
</feature>
<dbReference type="AlphaFoldDB" id="A0A098B674"/>
<feature type="domain" description="Major facilitator superfamily (MFS) profile" evidence="8">
    <location>
        <begin position="23"/>
        <end position="392"/>
    </location>
</feature>
<feature type="transmembrane region" description="Helical" evidence="7">
    <location>
        <begin position="307"/>
        <end position="326"/>
    </location>
</feature>
<feature type="transmembrane region" description="Helical" evidence="7">
    <location>
        <begin position="57"/>
        <end position="81"/>
    </location>
</feature>
<evidence type="ECO:0000256" key="3">
    <source>
        <dbReference type="ARBA" id="ARBA00022475"/>
    </source>
</evidence>
<keyword evidence="5 7" id="KW-1133">Transmembrane helix</keyword>
<dbReference type="SUPFAM" id="SSF103473">
    <property type="entry name" value="MFS general substrate transporter"/>
    <property type="match status" value="1"/>
</dbReference>
<dbReference type="GO" id="GO:0005886">
    <property type="term" value="C:plasma membrane"/>
    <property type="evidence" value="ECO:0007669"/>
    <property type="project" value="UniProtKB-SubCell"/>
</dbReference>
<evidence type="ECO:0000313" key="9">
    <source>
        <dbReference type="EMBL" id="CDX03867.1"/>
    </source>
</evidence>
<dbReference type="Gene3D" id="1.20.1250.20">
    <property type="entry name" value="MFS general substrate transporter like domains"/>
    <property type="match status" value="2"/>
</dbReference>
<feature type="transmembrane region" description="Helical" evidence="7">
    <location>
        <begin position="283"/>
        <end position="301"/>
    </location>
</feature>
<keyword evidence="2" id="KW-0813">Transport</keyword>
<feature type="transmembrane region" description="Helical" evidence="7">
    <location>
        <begin position="217"/>
        <end position="238"/>
    </location>
</feature>
<dbReference type="PROSITE" id="PS50850">
    <property type="entry name" value="MFS"/>
    <property type="match status" value="1"/>
</dbReference>
<dbReference type="InterPro" id="IPR011701">
    <property type="entry name" value="MFS"/>
</dbReference>
<sequence length="392" mass="42477">MIEMPIYCLRVVDIRISLKEAIYLLTGWFTLFIIGTDLFVISPLLPFIAQEYEITPAVAGWLVTVFSLMYAISAPLFGWLSDRKGRRLLIVCGLFSFGIANFLTAISQSFAMLITSRIFAGLSVASITPLVYAIIGDTALPERRGVWLSIVVSGHLTALWAGAPLGTLLEQFLGWRSVFISLAVIAALLSILNFRVWASTNQAHPEEAQVKGSALKIISAVSVTAFWAIAMYALYVFLGTGLVLDNHFSSSELAASITAYGIGAVAGSLFSGRVTDKIGARKVSIFSTVMLVGILALLGFFLSAGTWVYFLLFLWALIGYASFTSYQARLAEEFPETRGMALALNNTALYIGITLGSMMGGFIITKWGFFTLPLICSGAALISSLISAKRKM</sequence>
<gene>
    <name evidence="9" type="ORF">DPCES_3981</name>
</gene>
<proteinExistence type="predicted"/>
<protein>
    <submittedName>
        <fullName evidence="9">Purine efflux pump PbuE</fullName>
    </submittedName>
</protein>
<reference evidence="9" key="1">
    <citation type="submission" date="2014-07" db="EMBL/GenBank/DDBJ databases">
        <authorList>
            <person name="Hornung V.Bastian."/>
        </authorList>
    </citation>
    <scope>NUCLEOTIDE SEQUENCE</scope>
    <source>
        <strain evidence="9">PCE-S</strain>
    </source>
</reference>
<feature type="transmembrane region" description="Helical" evidence="7">
    <location>
        <begin position="88"/>
        <end position="106"/>
    </location>
</feature>
<keyword evidence="6 7" id="KW-0472">Membrane</keyword>
<evidence type="ECO:0000256" key="1">
    <source>
        <dbReference type="ARBA" id="ARBA00004651"/>
    </source>
</evidence>